<feature type="active site" description="Proton acceptor" evidence="9">
    <location>
        <position position="312"/>
    </location>
</feature>
<dbReference type="InterPro" id="IPR001986">
    <property type="entry name" value="Enolpyruvate_Tfrase_dom"/>
</dbReference>
<feature type="domain" description="Enolpyruvate transferase" evidence="10">
    <location>
        <begin position="4"/>
        <end position="420"/>
    </location>
</feature>
<comment type="caution">
    <text evidence="9">Lacks conserved residue(s) required for the propagation of feature annotation.</text>
</comment>
<evidence type="ECO:0000256" key="5">
    <source>
        <dbReference type="ARBA" id="ARBA00022605"/>
    </source>
</evidence>
<comment type="caution">
    <text evidence="11">The sequence shown here is derived from an EMBL/GenBank/DDBJ whole genome shotgun (WGS) entry which is preliminary data.</text>
</comment>
<name>A0A916VCF1_9FIRM</name>
<evidence type="ECO:0000256" key="8">
    <source>
        <dbReference type="ARBA" id="ARBA00044633"/>
    </source>
</evidence>
<dbReference type="SUPFAM" id="SSF55205">
    <property type="entry name" value="EPT/RTPC-like"/>
    <property type="match status" value="1"/>
</dbReference>
<feature type="binding site" evidence="9">
    <location>
        <position position="312"/>
    </location>
    <ligand>
        <name>3-phosphoshikimate</name>
        <dbReference type="ChEBI" id="CHEBI:145989"/>
    </ligand>
</feature>
<dbReference type="InterPro" id="IPR023193">
    <property type="entry name" value="EPSP_synthase_CS"/>
</dbReference>
<dbReference type="Gene3D" id="3.65.10.10">
    <property type="entry name" value="Enolpyruvate transferase domain"/>
    <property type="match status" value="2"/>
</dbReference>
<evidence type="ECO:0000256" key="6">
    <source>
        <dbReference type="ARBA" id="ARBA00022679"/>
    </source>
</evidence>
<feature type="binding site" evidence="9">
    <location>
        <position position="19"/>
    </location>
    <ligand>
        <name>3-phosphoshikimate</name>
        <dbReference type="ChEBI" id="CHEBI:145989"/>
    </ligand>
</feature>
<evidence type="ECO:0000256" key="1">
    <source>
        <dbReference type="ARBA" id="ARBA00002174"/>
    </source>
</evidence>
<dbReference type="AlphaFoldDB" id="A0A916VCF1"/>
<keyword evidence="7 9" id="KW-0057">Aromatic amino acid biosynthesis</keyword>
<evidence type="ECO:0000256" key="9">
    <source>
        <dbReference type="HAMAP-Rule" id="MF_00210"/>
    </source>
</evidence>
<feature type="binding site" evidence="9">
    <location>
        <position position="166"/>
    </location>
    <ligand>
        <name>phosphoenolpyruvate</name>
        <dbReference type="ChEBI" id="CHEBI:58702"/>
    </ligand>
</feature>
<evidence type="ECO:0000256" key="4">
    <source>
        <dbReference type="ARBA" id="ARBA00022490"/>
    </source>
</evidence>
<evidence type="ECO:0000256" key="3">
    <source>
        <dbReference type="ARBA" id="ARBA00009948"/>
    </source>
</evidence>
<dbReference type="EMBL" id="BLYI01000024">
    <property type="protein sequence ID" value="GFO84625.1"/>
    <property type="molecule type" value="Genomic_DNA"/>
</dbReference>
<dbReference type="PROSITE" id="PS00885">
    <property type="entry name" value="EPSP_SYNTHASE_2"/>
    <property type="match status" value="1"/>
</dbReference>
<dbReference type="PIRSF" id="PIRSF000505">
    <property type="entry name" value="EPSPS"/>
    <property type="match status" value="1"/>
</dbReference>
<dbReference type="FunFam" id="3.65.10.10:FF:000005">
    <property type="entry name" value="3-phosphoshikimate 1-carboxyvinyltransferase"/>
    <property type="match status" value="1"/>
</dbReference>
<evidence type="ECO:0000313" key="11">
    <source>
        <dbReference type="EMBL" id="GFO84625.1"/>
    </source>
</evidence>
<dbReference type="EC" id="2.5.1.19" evidence="9"/>
<comment type="pathway">
    <text evidence="2 9">Metabolic intermediate biosynthesis; chorismate biosynthesis; chorismate from D-erythrose 4-phosphate and phosphoenolpyruvate: step 6/7.</text>
</comment>
<feature type="binding site" evidence="9">
    <location>
        <position position="343"/>
    </location>
    <ligand>
        <name>phosphoenolpyruvate</name>
        <dbReference type="ChEBI" id="CHEBI:58702"/>
    </ligand>
</feature>
<keyword evidence="6 9" id="KW-0808">Transferase</keyword>
<dbReference type="GO" id="GO:0009073">
    <property type="term" value="P:aromatic amino acid family biosynthetic process"/>
    <property type="evidence" value="ECO:0007669"/>
    <property type="project" value="UniProtKB-KW"/>
</dbReference>
<keyword evidence="4 9" id="KW-0963">Cytoplasm</keyword>
<accession>A0A916VCF1</accession>
<comment type="similarity">
    <text evidence="3 9">Belongs to the EPSP synthase family.</text>
</comment>
<evidence type="ECO:0000256" key="2">
    <source>
        <dbReference type="ARBA" id="ARBA00004811"/>
    </source>
</evidence>
<feature type="binding site" evidence="9">
    <location>
        <position position="164"/>
    </location>
    <ligand>
        <name>3-phosphoshikimate</name>
        <dbReference type="ChEBI" id="CHEBI:145989"/>
    </ligand>
</feature>
<dbReference type="CDD" id="cd01556">
    <property type="entry name" value="EPSP_synthase"/>
    <property type="match status" value="1"/>
</dbReference>
<feature type="binding site" evidence="9">
    <location>
        <position position="91"/>
    </location>
    <ligand>
        <name>phosphoenolpyruvate</name>
        <dbReference type="ChEBI" id="CHEBI:58702"/>
    </ligand>
</feature>
<reference evidence="11" key="1">
    <citation type="submission" date="2020-06" db="EMBL/GenBank/DDBJ databases">
        <title>Characterization of fructooligosaccharide metabolism and fructooligosaccharide-degrading enzymes in human commensal butyrate producers.</title>
        <authorList>
            <person name="Tanno H."/>
            <person name="Fujii T."/>
            <person name="Hirano K."/>
            <person name="Maeno S."/>
            <person name="Tonozuka T."/>
            <person name="Sakamoto M."/>
            <person name="Ohkuma M."/>
            <person name="Tochio T."/>
            <person name="Endo A."/>
        </authorList>
    </citation>
    <scope>NUCLEOTIDE SEQUENCE</scope>
    <source>
        <strain evidence="11">JCM 17466</strain>
    </source>
</reference>
<dbReference type="PANTHER" id="PTHR21090">
    <property type="entry name" value="AROM/DEHYDROQUINATE SYNTHASE"/>
    <property type="match status" value="1"/>
</dbReference>
<dbReference type="GO" id="GO:0005737">
    <property type="term" value="C:cytoplasm"/>
    <property type="evidence" value="ECO:0007669"/>
    <property type="project" value="UniProtKB-SubCell"/>
</dbReference>
<evidence type="ECO:0000313" key="12">
    <source>
        <dbReference type="Proteomes" id="UP000613208"/>
    </source>
</evidence>
<comment type="subunit">
    <text evidence="9">Monomer.</text>
</comment>
<dbReference type="InterPro" id="IPR006264">
    <property type="entry name" value="EPSP_synthase"/>
</dbReference>
<dbReference type="RefSeq" id="WP_201310345.1">
    <property type="nucleotide sequence ID" value="NZ_BLYI01000024.1"/>
</dbReference>
<feature type="binding site" evidence="9">
    <location>
        <position position="20"/>
    </location>
    <ligand>
        <name>3-phosphoshikimate</name>
        <dbReference type="ChEBI" id="CHEBI:145989"/>
    </ligand>
</feature>
<dbReference type="PROSITE" id="PS00104">
    <property type="entry name" value="EPSP_SYNTHASE_1"/>
    <property type="match status" value="1"/>
</dbReference>
<feature type="binding site" evidence="9">
    <location>
        <position position="19"/>
    </location>
    <ligand>
        <name>phosphoenolpyruvate</name>
        <dbReference type="ChEBI" id="CHEBI:58702"/>
    </ligand>
</feature>
<dbReference type="Pfam" id="PF00275">
    <property type="entry name" value="EPSP_synthase"/>
    <property type="match status" value="1"/>
</dbReference>
<feature type="binding site" evidence="9">
    <location>
        <position position="119"/>
    </location>
    <ligand>
        <name>phosphoenolpyruvate</name>
        <dbReference type="ChEBI" id="CHEBI:58702"/>
    </ligand>
</feature>
<dbReference type="NCBIfam" id="TIGR01356">
    <property type="entry name" value="aroA"/>
    <property type="match status" value="1"/>
</dbReference>
<evidence type="ECO:0000259" key="10">
    <source>
        <dbReference type="Pfam" id="PF00275"/>
    </source>
</evidence>
<feature type="binding site" evidence="9">
    <location>
        <position position="24"/>
    </location>
    <ligand>
        <name>3-phosphoshikimate</name>
        <dbReference type="ChEBI" id="CHEBI:145989"/>
    </ligand>
</feature>
<feature type="binding site" evidence="9">
    <location>
        <position position="166"/>
    </location>
    <ligand>
        <name>3-phosphoshikimate</name>
        <dbReference type="ChEBI" id="CHEBI:145989"/>
    </ligand>
</feature>
<gene>
    <name evidence="9 11" type="primary">aroA</name>
    <name evidence="11" type="ORF">ANBU17_09720</name>
</gene>
<dbReference type="PANTHER" id="PTHR21090:SF5">
    <property type="entry name" value="PENTAFUNCTIONAL AROM POLYPEPTIDE"/>
    <property type="match status" value="1"/>
</dbReference>
<dbReference type="GO" id="GO:0009423">
    <property type="term" value="P:chorismate biosynthetic process"/>
    <property type="evidence" value="ECO:0007669"/>
    <property type="project" value="UniProtKB-UniRule"/>
</dbReference>
<organism evidence="11 12">
    <name type="scientific">Anaerostipes butyraticus</name>
    <dbReference type="NCBI Taxonomy" id="645466"/>
    <lineage>
        <taxon>Bacteria</taxon>
        <taxon>Bacillati</taxon>
        <taxon>Bacillota</taxon>
        <taxon>Clostridia</taxon>
        <taxon>Lachnospirales</taxon>
        <taxon>Lachnospiraceae</taxon>
        <taxon>Anaerostipes</taxon>
    </lineage>
</organism>
<proteinExistence type="inferred from homology"/>
<sequence length="426" mass="45735">MKLTKIEKLQGEISVPGDKSISHRAVMFGSLAKGTTHISNFLAGADCLATIDCFRKMGIEIEQEGTDVTVYGKGLHGLEKPEEILDVGNSGTTTRLISGILAGQDFEVVLSGDASLNQRPMKRIMTPLKMMGAEIDSVNGNDCAPLRINGKKLKAIHYDSPVASAQVKSCVLLAGLYADGKTSVTEPALSRNHTELMLRAFGVDVESHDKTAEITPPKEMNATDIIVPGDISSAAYFIAAGLITPNSCIRLKNVGLNPTRDGLLRVCRQMGADIQMENVRDNGGEPAADLIVRTSRLKGTVVEGDLIPTLIDEIPVIALLAAFAEGETVIRDAQELRVKESDRIALTVDHLIKMGADAQGTEDGMIIRGGKPLHGAEIHCAYDHRIAMTFSIAGINAEGETVIDDAECVDVSYPTFYEQLNSLHES</sequence>
<keyword evidence="12" id="KW-1185">Reference proteome</keyword>
<dbReference type="HAMAP" id="MF_00210">
    <property type="entry name" value="EPSP_synth"/>
    <property type="match status" value="1"/>
</dbReference>
<keyword evidence="5 9" id="KW-0028">Amino-acid biosynthesis</keyword>
<dbReference type="FunFam" id="3.65.10.10:FF:000006">
    <property type="entry name" value="3-phosphoshikimate 1-carboxyvinyltransferase"/>
    <property type="match status" value="1"/>
</dbReference>
<comment type="catalytic activity">
    <reaction evidence="8">
        <text>3-phosphoshikimate + phosphoenolpyruvate = 5-O-(1-carboxyvinyl)-3-phosphoshikimate + phosphate</text>
        <dbReference type="Rhea" id="RHEA:21256"/>
        <dbReference type="ChEBI" id="CHEBI:43474"/>
        <dbReference type="ChEBI" id="CHEBI:57701"/>
        <dbReference type="ChEBI" id="CHEBI:58702"/>
        <dbReference type="ChEBI" id="CHEBI:145989"/>
        <dbReference type="EC" id="2.5.1.19"/>
    </reaction>
    <physiologicalReaction direction="left-to-right" evidence="8">
        <dbReference type="Rhea" id="RHEA:21257"/>
    </physiologicalReaction>
</comment>
<dbReference type="GO" id="GO:0008652">
    <property type="term" value="P:amino acid biosynthetic process"/>
    <property type="evidence" value="ECO:0007669"/>
    <property type="project" value="UniProtKB-KW"/>
</dbReference>
<evidence type="ECO:0000256" key="7">
    <source>
        <dbReference type="ARBA" id="ARBA00023141"/>
    </source>
</evidence>
<comment type="function">
    <text evidence="1 9">Catalyzes the transfer of the enolpyruvyl moiety of phosphoenolpyruvate (PEP) to the 5-hydroxyl of shikimate-3-phosphate (S3P) to produce enolpyruvyl shikimate-3-phosphate and inorganic phosphate.</text>
</comment>
<dbReference type="InterPro" id="IPR013792">
    <property type="entry name" value="RNA3'P_cycl/enolpyr_Trfase_a/b"/>
</dbReference>
<comment type="subcellular location">
    <subcellularLocation>
        <location evidence="9">Cytoplasm</location>
    </subcellularLocation>
</comment>
<protein>
    <recommendedName>
        <fullName evidence="9">3-phosphoshikimate 1-carboxyvinyltransferase</fullName>
        <ecNumber evidence="9">2.5.1.19</ecNumber>
    </recommendedName>
    <alternativeName>
        <fullName evidence="9">5-enolpyruvylshikimate-3-phosphate synthase</fullName>
        <shortName evidence="9">EPSP synthase</shortName>
        <shortName evidence="9">EPSPS</shortName>
    </alternativeName>
</protein>
<dbReference type="Proteomes" id="UP000613208">
    <property type="component" value="Unassembled WGS sequence"/>
</dbReference>
<feature type="binding site" evidence="9">
    <location>
        <position position="385"/>
    </location>
    <ligand>
        <name>phosphoenolpyruvate</name>
        <dbReference type="ChEBI" id="CHEBI:58702"/>
    </ligand>
</feature>
<feature type="binding site" evidence="9">
    <location>
        <position position="339"/>
    </location>
    <ligand>
        <name>3-phosphoshikimate</name>
        <dbReference type="ChEBI" id="CHEBI:145989"/>
    </ligand>
</feature>
<dbReference type="InterPro" id="IPR036968">
    <property type="entry name" value="Enolpyruvate_Tfrase_sf"/>
</dbReference>
<dbReference type="GO" id="GO:0003866">
    <property type="term" value="F:3-phosphoshikimate 1-carboxyvinyltransferase activity"/>
    <property type="evidence" value="ECO:0007669"/>
    <property type="project" value="UniProtKB-UniRule"/>
</dbReference>